<proteinExistence type="predicted"/>
<dbReference type="EnsemblMetazoa" id="MESCA001016-RA">
    <property type="protein sequence ID" value="MESCA001016-PA"/>
    <property type="gene ID" value="MESCA001016"/>
</dbReference>
<sequence>MNTLHDHPALKTFSSNPDFNLQSPNDITSQ</sequence>
<dbReference type="EMBL" id="CAQQ02179201">
    <property type="status" value="NOT_ANNOTATED_CDS"/>
    <property type="molecule type" value="Genomic_DNA"/>
</dbReference>
<accession>T1GCK1</accession>
<evidence type="ECO:0000256" key="1">
    <source>
        <dbReference type="SAM" id="MobiDB-lite"/>
    </source>
</evidence>
<reference evidence="2" key="2">
    <citation type="submission" date="2015-06" db="UniProtKB">
        <authorList>
            <consortium name="EnsemblMetazoa"/>
        </authorList>
    </citation>
    <scope>IDENTIFICATION</scope>
</reference>
<dbReference type="HOGENOM" id="CLU_3408219_0_0_1"/>
<protein>
    <submittedName>
        <fullName evidence="2">Uncharacterized protein</fullName>
    </submittedName>
</protein>
<feature type="region of interest" description="Disordered" evidence="1">
    <location>
        <begin position="1"/>
        <end position="30"/>
    </location>
</feature>
<name>T1GCK1_MEGSC</name>
<feature type="compositionally biased region" description="Polar residues" evidence="1">
    <location>
        <begin position="12"/>
        <end position="30"/>
    </location>
</feature>
<dbReference type="AlphaFoldDB" id="T1GCK1"/>
<organism evidence="2 3">
    <name type="scientific">Megaselia scalaris</name>
    <name type="common">Humpbacked fly</name>
    <name type="synonym">Phora scalaris</name>
    <dbReference type="NCBI Taxonomy" id="36166"/>
    <lineage>
        <taxon>Eukaryota</taxon>
        <taxon>Metazoa</taxon>
        <taxon>Ecdysozoa</taxon>
        <taxon>Arthropoda</taxon>
        <taxon>Hexapoda</taxon>
        <taxon>Insecta</taxon>
        <taxon>Pterygota</taxon>
        <taxon>Neoptera</taxon>
        <taxon>Endopterygota</taxon>
        <taxon>Diptera</taxon>
        <taxon>Brachycera</taxon>
        <taxon>Muscomorpha</taxon>
        <taxon>Platypezoidea</taxon>
        <taxon>Phoridae</taxon>
        <taxon>Megaseliini</taxon>
        <taxon>Megaselia</taxon>
    </lineage>
</organism>
<reference evidence="3" key="1">
    <citation type="submission" date="2013-02" db="EMBL/GenBank/DDBJ databases">
        <authorList>
            <person name="Hughes D."/>
        </authorList>
    </citation>
    <scope>NUCLEOTIDE SEQUENCE</scope>
    <source>
        <strain>Durham</strain>
        <strain evidence="3">NC isolate 2 -- Noor lab</strain>
    </source>
</reference>
<evidence type="ECO:0000313" key="2">
    <source>
        <dbReference type="EnsemblMetazoa" id="MESCA001016-PA"/>
    </source>
</evidence>
<dbReference type="Proteomes" id="UP000015102">
    <property type="component" value="Unassembled WGS sequence"/>
</dbReference>
<keyword evidence="3" id="KW-1185">Reference proteome</keyword>
<evidence type="ECO:0000313" key="3">
    <source>
        <dbReference type="Proteomes" id="UP000015102"/>
    </source>
</evidence>